<dbReference type="PROSITE" id="PS50112">
    <property type="entry name" value="PAS"/>
    <property type="match status" value="2"/>
</dbReference>
<protein>
    <submittedName>
        <fullName evidence="7">Diguanylate cyclase/phosphodiesterase with PAS/PAC sensor(S) (Modular protein)</fullName>
    </submittedName>
</protein>
<dbReference type="CDD" id="cd00130">
    <property type="entry name" value="PAS"/>
    <property type="match status" value="2"/>
</dbReference>
<name>A0A1A8XM03_9RHOO</name>
<feature type="domain" description="PAC" evidence="4">
    <location>
        <begin position="509"/>
        <end position="559"/>
    </location>
</feature>
<dbReference type="InterPro" id="IPR000700">
    <property type="entry name" value="PAS-assoc_C"/>
</dbReference>
<evidence type="ECO:0000256" key="1">
    <source>
        <dbReference type="ARBA" id="ARBA00051114"/>
    </source>
</evidence>
<dbReference type="Pfam" id="PF00497">
    <property type="entry name" value="SBP_bac_3"/>
    <property type="match status" value="1"/>
</dbReference>
<dbReference type="Pfam" id="PF13426">
    <property type="entry name" value="PAS_9"/>
    <property type="match status" value="1"/>
</dbReference>
<dbReference type="PANTHER" id="PTHR44757">
    <property type="entry name" value="DIGUANYLATE CYCLASE DGCP"/>
    <property type="match status" value="1"/>
</dbReference>
<keyword evidence="2" id="KW-0812">Transmembrane</keyword>
<dbReference type="SMART" id="SM00091">
    <property type="entry name" value="PAS"/>
    <property type="match status" value="3"/>
</dbReference>
<dbReference type="PROSITE" id="PS50113">
    <property type="entry name" value="PAC"/>
    <property type="match status" value="3"/>
</dbReference>
<dbReference type="InterPro" id="IPR000160">
    <property type="entry name" value="GGDEF_dom"/>
</dbReference>
<dbReference type="SUPFAM" id="SSF55785">
    <property type="entry name" value="PYP-like sensor domain (PAS domain)"/>
    <property type="match status" value="3"/>
</dbReference>
<dbReference type="SMART" id="SM00086">
    <property type="entry name" value="PAC"/>
    <property type="match status" value="3"/>
</dbReference>
<dbReference type="Pfam" id="PF00990">
    <property type="entry name" value="GGDEF"/>
    <property type="match status" value="1"/>
</dbReference>
<keyword evidence="2" id="KW-1133">Transmembrane helix</keyword>
<proteinExistence type="predicted"/>
<accession>A0A1A8XM03</accession>
<dbReference type="CDD" id="cd01948">
    <property type="entry name" value="EAL"/>
    <property type="match status" value="1"/>
</dbReference>
<dbReference type="InterPro" id="IPR000014">
    <property type="entry name" value="PAS"/>
</dbReference>
<feature type="domain" description="PAC" evidence="4">
    <location>
        <begin position="627"/>
        <end position="679"/>
    </location>
</feature>
<sequence>MSEKRSGRFESWARYTAGLLMLLVVAVAPCAEMESRAGHANGGRTLTVVMDDNYPPYVFRDSSGMLDGYLVDLWKLWESKTGVRVDLVATDWQKAQQLMADGQADVIDTMFMTQERQRTLDFTPPYELIPVTIFSHSGLGGITGPDTLRGFAVGVKAGDACISKLRDLGITHLQEFGNYEALVAAAVAGQIRVFCLDEPPANYLLYRHHAEHDFNKAFQLYTGKFHRAVHKGDATTLALVNQGFSAISDDEQQALHDKWMGSKLNVLPYGRYLAYALMIAALTGVLLAVWGAALRREVNQRTAQLENERARLRVLLETIPDLVWLKDEAGVYLFCNQQFEHLYGAREAQIVGKTDYHFVDREQADFFRDHDRKAQAAGKPMSNEEWITFADDGRRVLVETTKTPMHDATGKLIGVLGIARDITRRNQAEQAVRDSEERYRVAFRTSCDSVNINRIADGCFVDTNEGFERMTGWRRDEVIGRSSLELGIWVDPEDRRRMVEKLRQDGFCENMQFRFRRKDGSELIGQMSVHAIPVDGDECLLSVTRDITEQVRIEEALRQRALLDNFPFLVWLKDNSSRFLAVNKPFAEACGQPSPNHLVGKSDLDIWPRDLAEAYQADDRAVLESGRPTNVEEPIEVGGKRIWFETYKSPVLIDEHVIGTVGFARDITERKATEEEVRRLAFYDTLTHLPNRRLLVDRLQQAIASSARSGKQVAVLFIDLDNFKILNDTLGHGIGDLLLQQVAKRLEHCVREGDTVARLGGDEFVVILEDLSGEVFEGARQVEIIGEKIHAELVRPYDLDGHQTNSTPSIGITLLTDRETTFEELMKRADMAMYQAKGAGRNTLRFFDPEMQAAVAARTALEGDLREGLKQGQLLLHYQPQVDGSGTVTGAEVLVRWRHPLRGLISPIEFIPLAEETGLILPLGAWVLTTACNQLVSWSSDPAMANLTLAVNVSARQFRQPDFVGQVLTTLETSSANPTKLKLELTESLLLDNVEEIILKMNALRSSGVSFALDDFGTGYSSLSYLKRLPLNQLKIDQTFVRDVLSDPNDAAIARTIVALAQSLGLSVIAEGVETEEQREFLAVSGCHACQGYLFSAPLPLEEFRQFVSRKSAS</sequence>
<dbReference type="SUPFAM" id="SSF141868">
    <property type="entry name" value="EAL domain-like"/>
    <property type="match status" value="1"/>
</dbReference>
<dbReference type="InterPro" id="IPR052155">
    <property type="entry name" value="Biofilm_reg_signaling"/>
</dbReference>
<dbReference type="CDD" id="cd01949">
    <property type="entry name" value="GGDEF"/>
    <property type="match status" value="1"/>
</dbReference>
<reference evidence="7 8" key="1">
    <citation type="submission" date="2016-06" db="EMBL/GenBank/DDBJ databases">
        <authorList>
            <person name="Kjaerup R.B."/>
            <person name="Dalgaard T.S."/>
            <person name="Juul-Madsen H.R."/>
        </authorList>
    </citation>
    <scope>NUCLEOTIDE SEQUENCE [LARGE SCALE GENOMIC DNA]</scope>
    <source>
        <strain evidence="7">2</strain>
    </source>
</reference>
<keyword evidence="8" id="KW-1185">Reference proteome</keyword>
<feature type="transmembrane region" description="Helical" evidence="2">
    <location>
        <begin position="272"/>
        <end position="293"/>
    </location>
</feature>
<dbReference type="Gene3D" id="3.30.70.270">
    <property type="match status" value="1"/>
</dbReference>
<dbReference type="CDD" id="cd13706">
    <property type="entry name" value="PBP2_HisK_like_1"/>
    <property type="match status" value="1"/>
</dbReference>
<dbReference type="FunFam" id="3.30.70.270:FF:000001">
    <property type="entry name" value="Diguanylate cyclase domain protein"/>
    <property type="match status" value="1"/>
</dbReference>
<dbReference type="SMART" id="SM00062">
    <property type="entry name" value="PBPb"/>
    <property type="match status" value="1"/>
</dbReference>
<dbReference type="Gene3D" id="3.30.450.20">
    <property type="entry name" value="PAS domain"/>
    <property type="match status" value="3"/>
</dbReference>
<feature type="domain" description="PAC" evidence="4">
    <location>
        <begin position="382"/>
        <end position="434"/>
    </location>
</feature>
<evidence type="ECO:0000259" key="4">
    <source>
        <dbReference type="PROSITE" id="PS50113"/>
    </source>
</evidence>
<dbReference type="Pfam" id="PF00563">
    <property type="entry name" value="EAL"/>
    <property type="match status" value="1"/>
</dbReference>
<dbReference type="Gene3D" id="3.40.190.10">
    <property type="entry name" value="Periplasmic binding protein-like II"/>
    <property type="match status" value="2"/>
</dbReference>
<dbReference type="AlphaFoldDB" id="A0A1A8XM03"/>
<feature type="domain" description="PAS" evidence="3">
    <location>
        <begin position="456"/>
        <end position="504"/>
    </location>
</feature>
<dbReference type="InterPro" id="IPR001633">
    <property type="entry name" value="EAL_dom"/>
</dbReference>
<dbReference type="PROSITE" id="PS50883">
    <property type="entry name" value="EAL"/>
    <property type="match status" value="1"/>
</dbReference>
<dbReference type="RefSeq" id="WP_186410416.1">
    <property type="nucleotide sequence ID" value="NZ_FLQY01000090.1"/>
</dbReference>
<dbReference type="InterPro" id="IPR013656">
    <property type="entry name" value="PAS_4"/>
</dbReference>
<dbReference type="NCBIfam" id="TIGR00229">
    <property type="entry name" value="sensory_box"/>
    <property type="match status" value="3"/>
</dbReference>
<dbReference type="InterPro" id="IPR043128">
    <property type="entry name" value="Rev_trsase/Diguanyl_cyclase"/>
</dbReference>
<gene>
    <name evidence="7" type="ORF">PROAA_180007</name>
</gene>
<dbReference type="FunFam" id="3.20.20.450:FF:000001">
    <property type="entry name" value="Cyclic di-GMP phosphodiesterase yahA"/>
    <property type="match status" value="1"/>
</dbReference>
<evidence type="ECO:0000313" key="8">
    <source>
        <dbReference type="Proteomes" id="UP000199600"/>
    </source>
</evidence>
<dbReference type="GO" id="GO:0071111">
    <property type="term" value="F:cyclic-guanylate-specific phosphodiesterase activity"/>
    <property type="evidence" value="ECO:0007669"/>
    <property type="project" value="UniProtKB-EC"/>
</dbReference>
<dbReference type="SUPFAM" id="SSF55073">
    <property type="entry name" value="Nucleotide cyclase"/>
    <property type="match status" value="1"/>
</dbReference>
<comment type="catalytic activity">
    <reaction evidence="1">
        <text>3',3'-c-di-GMP + H2O = 5'-phosphoguanylyl(3'-&gt;5')guanosine + H(+)</text>
        <dbReference type="Rhea" id="RHEA:24902"/>
        <dbReference type="ChEBI" id="CHEBI:15377"/>
        <dbReference type="ChEBI" id="CHEBI:15378"/>
        <dbReference type="ChEBI" id="CHEBI:58754"/>
        <dbReference type="ChEBI" id="CHEBI:58805"/>
        <dbReference type="EC" id="3.1.4.52"/>
    </reaction>
    <physiologicalReaction direction="left-to-right" evidence="1">
        <dbReference type="Rhea" id="RHEA:24903"/>
    </physiologicalReaction>
</comment>
<dbReference type="SUPFAM" id="SSF53850">
    <property type="entry name" value="Periplasmic binding protein-like II"/>
    <property type="match status" value="1"/>
</dbReference>
<dbReference type="InterPro" id="IPR001638">
    <property type="entry name" value="Solute-binding_3/MltF_N"/>
</dbReference>
<dbReference type="Gene3D" id="3.20.20.450">
    <property type="entry name" value="EAL domain"/>
    <property type="match status" value="1"/>
</dbReference>
<organism evidence="7 8">
    <name type="scientific">Candidatus Propionivibrio aalborgensis</name>
    <dbReference type="NCBI Taxonomy" id="1860101"/>
    <lineage>
        <taxon>Bacteria</taxon>
        <taxon>Pseudomonadati</taxon>
        <taxon>Pseudomonadota</taxon>
        <taxon>Betaproteobacteria</taxon>
        <taxon>Rhodocyclales</taxon>
        <taxon>Rhodocyclaceae</taxon>
        <taxon>Propionivibrio</taxon>
    </lineage>
</organism>
<evidence type="ECO:0000259" key="6">
    <source>
        <dbReference type="PROSITE" id="PS50887"/>
    </source>
</evidence>
<dbReference type="InterPro" id="IPR035919">
    <property type="entry name" value="EAL_sf"/>
</dbReference>
<feature type="domain" description="PAS" evidence="3">
    <location>
        <begin position="308"/>
        <end position="378"/>
    </location>
</feature>
<dbReference type="SMART" id="SM00052">
    <property type="entry name" value="EAL"/>
    <property type="match status" value="1"/>
</dbReference>
<evidence type="ECO:0000259" key="5">
    <source>
        <dbReference type="PROSITE" id="PS50883"/>
    </source>
</evidence>
<evidence type="ECO:0000259" key="3">
    <source>
        <dbReference type="PROSITE" id="PS50112"/>
    </source>
</evidence>
<dbReference type="InterPro" id="IPR035965">
    <property type="entry name" value="PAS-like_dom_sf"/>
</dbReference>
<evidence type="ECO:0000256" key="2">
    <source>
        <dbReference type="SAM" id="Phobius"/>
    </source>
</evidence>
<dbReference type="Pfam" id="PF08448">
    <property type="entry name" value="PAS_4"/>
    <property type="match status" value="2"/>
</dbReference>
<dbReference type="GO" id="GO:0071732">
    <property type="term" value="P:cellular response to nitric oxide"/>
    <property type="evidence" value="ECO:0007669"/>
    <property type="project" value="UniProtKB-ARBA"/>
</dbReference>
<dbReference type="InterPro" id="IPR029787">
    <property type="entry name" value="Nucleotide_cyclase"/>
</dbReference>
<dbReference type="PROSITE" id="PS50887">
    <property type="entry name" value="GGDEF"/>
    <property type="match status" value="1"/>
</dbReference>
<dbReference type="PANTHER" id="PTHR44757:SF2">
    <property type="entry name" value="BIOFILM ARCHITECTURE MAINTENANCE PROTEIN MBAA"/>
    <property type="match status" value="1"/>
</dbReference>
<dbReference type="EMBL" id="FLQY01000090">
    <property type="protein sequence ID" value="SBT06180.1"/>
    <property type="molecule type" value="Genomic_DNA"/>
</dbReference>
<dbReference type="Proteomes" id="UP000199600">
    <property type="component" value="Unassembled WGS sequence"/>
</dbReference>
<dbReference type="SMART" id="SM00267">
    <property type="entry name" value="GGDEF"/>
    <property type="match status" value="1"/>
</dbReference>
<feature type="domain" description="EAL" evidence="5">
    <location>
        <begin position="858"/>
        <end position="1112"/>
    </location>
</feature>
<feature type="domain" description="GGDEF" evidence="6">
    <location>
        <begin position="711"/>
        <end position="849"/>
    </location>
</feature>
<dbReference type="InterPro" id="IPR001610">
    <property type="entry name" value="PAC"/>
</dbReference>
<keyword evidence="2" id="KW-0472">Membrane</keyword>
<dbReference type="NCBIfam" id="TIGR00254">
    <property type="entry name" value="GGDEF"/>
    <property type="match status" value="1"/>
</dbReference>
<evidence type="ECO:0000313" key="7">
    <source>
        <dbReference type="EMBL" id="SBT06180.1"/>
    </source>
</evidence>